<evidence type="ECO:0000313" key="2">
    <source>
        <dbReference type="Proteomes" id="UP000095751"/>
    </source>
</evidence>
<proteinExistence type="predicted"/>
<reference evidence="1 2" key="1">
    <citation type="submission" date="2016-09" db="EMBL/GenBank/DDBJ databases">
        <title>Extensive genetic diversity and differential bi-allelic expression allows diatom success in the polar Southern Ocean.</title>
        <authorList>
            <consortium name="DOE Joint Genome Institute"/>
            <person name="Mock T."/>
            <person name="Otillar R.P."/>
            <person name="Strauss J."/>
            <person name="Dupont C."/>
            <person name="Frickenhaus S."/>
            <person name="Maumus F."/>
            <person name="Mcmullan M."/>
            <person name="Sanges R."/>
            <person name="Schmutz J."/>
            <person name="Toseland A."/>
            <person name="Valas R."/>
            <person name="Veluchamy A."/>
            <person name="Ward B.J."/>
            <person name="Allen A."/>
            <person name="Barry K."/>
            <person name="Falciatore A."/>
            <person name="Ferrante M."/>
            <person name="Fortunato A.E."/>
            <person name="Gloeckner G."/>
            <person name="Gruber A."/>
            <person name="Hipkin R."/>
            <person name="Janech M."/>
            <person name="Kroth P."/>
            <person name="Leese F."/>
            <person name="Lindquist E."/>
            <person name="Lyon B.R."/>
            <person name="Martin J."/>
            <person name="Mayer C."/>
            <person name="Parker M."/>
            <person name="Quesneville H."/>
            <person name="Raymond J."/>
            <person name="Uhlig C."/>
            <person name="Valentin K.U."/>
            <person name="Worden A.Z."/>
            <person name="Armbrust E.V."/>
            <person name="Bowler C."/>
            <person name="Green B."/>
            <person name="Moulton V."/>
            <person name="Van Oosterhout C."/>
            <person name="Grigoriev I."/>
        </authorList>
    </citation>
    <scope>NUCLEOTIDE SEQUENCE [LARGE SCALE GENOMIC DNA]</scope>
    <source>
        <strain evidence="1 2">CCMP1102</strain>
    </source>
</reference>
<dbReference type="AlphaFoldDB" id="A0A1E7EJB8"/>
<dbReference type="InParanoid" id="A0A1E7EJB8"/>
<accession>A0A1E7EJB8</accession>
<evidence type="ECO:0000313" key="1">
    <source>
        <dbReference type="EMBL" id="OEU05991.1"/>
    </source>
</evidence>
<keyword evidence="2" id="KW-1185">Reference proteome</keyword>
<protein>
    <submittedName>
        <fullName evidence="1">Uncharacterized protein</fullName>
    </submittedName>
</protein>
<dbReference type="Proteomes" id="UP000095751">
    <property type="component" value="Unassembled WGS sequence"/>
</dbReference>
<organism evidence="1 2">
    <name type="scientific">Fragilariopsis cylindrus CCMP1102</name>
    <dbReference type="NCBI Taxonomy" id="635003"/>
    <lineage>
        <taxon>Eukaryota</taxon>
        <taxon>Sar</taxon>
        <taxon>Stramenopiles</taxon>
        <taxon>Ochrophyta</taxon>
        <taxon>Bacillariophyta</taxon>
        <taxon>Bacillariophyceae</taxon>
        <taxon>Bacillariophycidae</taxon>
        <taxon>Bacillariales</taxon>
        <taxon>Bacillariaceae</taxon>
        <taxon>Fragilariopsis</taxon>
    </lineage>
</organism>
<gene>
    <name evidence="1" type="ORF">FRACYDRAFT_257077</name>
</gene>
<dbReference type="OrthoDB" id="410247at2759"/>
<name>A0A1E7EJB8_9STRA</name>
<dbReference type="KEGG" id="fcy:FRACYDRAFT_257077"/>
<dbReference type="EMBL" id="KV784437">
    <property type="protein sequence ID" value="OEU05991.1"/>
    <property type="molecule type" value="Genomic_DNA"/>
</dbReference>
<sequence length="101" mass="10887">MAALNRPTNATYETHENVTIDTQDNEDHTFCGIMFPIKCKDLLPIDHLVIKSVSVRGRLGPLTVWISNEDGNVNYPGNGNRLGSATGTGTMFIVAVAVALS</sequence>